<evidence type="ECO:0000313" key="1">
    <source>
        <dbReference type="EMBL" id="SEJ50169.1"/>
    </source>
</evidence>
<protein>
    <submittedName>
        <fullName evidence="1">Uncharacterized protein</fullName>
    </submittedName>
</protein>
<gene>
    <name evidence="1" type="ORF">SAMN05660742_10913</name>
</gene>
<dbReference type="Proteomes" id="UP000199662">
    <property type="component" value="Unassembled WGS sequence"/>
</dbReference>
<proteinExistence type="predicted"/>
<evidence type="ECO:0000313" key="2">
    <source>
        <dbReference type="Proteomes" id="UP000199662"/>
    </source>
</evidence>
<dbReference type="EMBL" id="FNZK01000009">
    <property type="protein sequence ID" value="SEJ50169.1"/>
    <property type="molecule type" value="Genomic_DNA"/>
</dbReference>
<reference evidence="1 2" key="1">
    <citation type="submission" date="2016-10" db="EMBL/GenBank/DDBJ databases">
        <authorList>
            <person name="de Groot N.N."/>
        </authorList>
    </citation>
    <scope>NUCLEOTIDE SEQUENCE [LARGE SCALE GENOMIC DNA]</scope>
    <source>
        <strain evidence="1 2">DSM 2179</strain>
    </source>
</reference>
<sequence length="273" mass="31192">MFLKLKFLNKRIILVLFLVISLQGMVFSLASAFSLPDPTGEKTTEFNNIFLNKQQVYAVTVPMERTFTKQAIPEVEARGFAEHRVQFDLARVYTSRIYAANLGLHADTFSVSTRSIPLEEVSEQIEEQEINGKKSKYMTVVFREKKIDSNAFNPFFEKKIISQPAVIKNFNYTDEHWEIEAEGYGYYEGTEDIDHKASIAGSMARAAVFDIVTQKALELGIITTDNEQEFRQNLAQKKRLGGIYDPTGCGVYFRKPIRVWITDDGEILDDLRS</sequence>
<name>A0A1H6Z9R3_9FIRM</name>
<dbReference type="STRING" id="84035.SAMN05660742_10913"/>
<organism evidence="1 2">
    <name type="scientific">Propionispira arboris</name>
    <dbReference type="NCBI Taxonomy" id="84035"/>
    <lineage>
        <taxon>Bacteria</taxon>
        <taxon>Bacillati</taxon>
        <taxon>Bacillota</taxon>
        <taxon>Negativicutes</taxon>
        <taxon>Selenomonadales</taxon>
        <taxon>Selenomonadaceae</taxon>
        <taxon>Propionispira</taxon>
    </lineage>
</organism>
<dbReference type="AlphaFoldDB" id="A0A1H6Z9R3"/>
<keyword evidence="2" id="KW-1185">Reference proteome</keyword>
<accession>A0A1H6Z9R3</accession>